<dbReference type="PROSITE" id="PS00903">
    <property type="entry name" value="CYT_DCMP_DEAMINASES_1"/>
    <property type="match status" value="1"/>
</dbReference>
<dbReference type="Pfam" id="PF00383">
    <property type="entry name" value="dCMP_cyt_deam_1"/>
    <property type="match status" value="1"/>
</dbReference>
<feature type="domain" description="CMP/dCMP-type deaminase" evidence="4">
    <location>
        <begin position="164"/>
        <end position="288"/>
    </location>
</feature>
<dbReference type="InterPro" id="IPR050910">
    <property type="entry name" value="JMJD6_ArgDemeth/LysHydrox"/>
</dbReference>
<feature type="region of interest" description="Disordered" evidence="3">
    <location>
        <begin position="121"/>
        <end position="144"/>
    </location>
</feature>
<organism evidence="5 6">
    <name type="scientific">Symbiodinium microadriaticum</name>
    <name type="common">Dinoflagellate</name>
    <name type="synonym">Zooxanthella microadriatica</name>
    <dbReference type="NCBI Taxonomy" id="2951"/>
    <lineage>
        <taxon>Eukaryota</taxon>
        <taxon>Sar</taxon>
        <taxon>Alveolata</taxon>
        <taxon>Dinophyceae</taxon>
        <taxon>Suessiales</taxon>
        <taxon>Symbiodiniaceae</taxon>
        <taxon>Symbiodinium</taxon>
    </lineage>
</organism>
<keyword evidence="2" id="KW-0862">Zinc</keyword>
<dbReference type="InterPro" id="IPR016192">
    <property type="entry name" value="APOBEC/CMP_deaminase_Zn-bd"/>
</dbReference>
<dbReference type="GO" id="GO:0016787">
    <property type="term" value="F:hydrolase activity"/>
    <property type="evidence" value="ECO:0007669"/>
    <property type="project" value="InterPro"/>
</dbReference>
<reference evidence="5 6" key="1">
    <citation type="submission" date="2016-02" db="EMBL/GenBank/DDBJ databases">
        <title>Genome analysis of coral dinoflagellate symbionts highlights evolutionary adaptations to a symbiotic lifestyle.</title>
        <authorList>
            <person name="Aranda M."/>
            <person name="Li Y."/>
            <person name="Liew Y.J."/>
            <person name="Baumgarten S."/>
            <person name="Simakov O."/>
            <person name="Wilson M."/>
            <person name="Piel J."/>
            <person name="Ashoor H."/>
            <person name="Bougouffa S."/>
            <person name="Bajic V.B."/>
            <person name="Ryu T."/>
            <person name="Ravasi T."/>
            <person name="Bayer T."/>
            <person name="Micklem G."/>
            <person name="Kim H."/>
            <person name="Bhak J."/>
            <person name="Lajeunesse T.C."/>
            <person name="Voolstra C.R."/>
        </authorList>
    </citation>
    <scope>NUCLEOTIDE SEQUENCE [LARGE SCALE GENOMIC DNA]</scope>
    <source>
        <strain evidence="5 6">CCMP2467</strain>
    </source>
</reference>
<name>A0A1Q9DL37_SYMMI</name>
<dbReference type="SUPFAM" id="SSF53927">
    <property type="entry name" value="Cytidine deaminase-like"/>
    <property type="match status" value="1"/>
</dbReference>
<evidence type="ECO:0000256" key="1">
    <source>
        <dbReference type="ARBA" id="ARBA00022723"/>
    </source>
</evidence>
<feature type="compositionally biased region" description="Low complexity" evidence="3">
    <location>
        <begin position="125"/>
        <end position="144"/>
    </location>
</feature>
<keyword evidence="1" id="KW-0479">Metal-binding</keyword>
<dbReference type="PANTHER" id="PTHR12480">
    <property type="entry name" value="ARGININE DEMETHYLASE AND LYSYL-HYDROXYLASE JMJD"/>
    <property type="match status" value="1"/>
</dbReference>
<dbReference type="PROSITE" id="PS51747">
    <property type="entry name" value="CYT_DCMP_DEAMINASES_2"/>
    <property type="match status" value="1"/>
</dbReference>
<dbReference type="InterPro" id="IPR002125">
    <property type="entry name" value="CMP_dCMP_dom"/>
</dbReference>
<accession>A0A1Q9DL37</accession>
<evidence type="ECO:0000259" key="4">
    <source>
        <dbReference type="PROSITE" id="PS51747"/>
    </source>
</evidence>
<dbReference type="Proteomes" id="UP000186817">
    <property type="component" value="Unassembled WGS sequence"/>
</dbReference>
<evidence type="ECO:0000256" key="3">
    <source>
        <dbReference type="SAM" id="MobiDB-lite"/>
    </source>
</evidence>
<dbReference type="Gene3D" id="3.40.140.10">
    <property type="entry name" value="Cytidine Deaminase, domain 2"/>
    <property type="match status" value="1"/>
</dbReference>
<keyword evidence="6" id="KW-1185">Reference proteome</keyword>
<comment type="caution">
    <text evidence="5">The sequence shown here is derived from an EMBL/GenBank/DDBJ whole genome shotgun (WGS) entry which is preliminary data.</text>
</comment>
<dbReference type="InterPro" id="IPR016193">
    <property type="entry name" value="Cytidine_deaminase-like"/>
</dbReference>
<protein>
    <submittedName>
        <fullName evidence="5">Cytosine deaminase</fullName>
    </submittedName>
</protein>
<proteinExistence type="predicted"/>
<gene>
    <name evidence="5" type="primary">FCA1</name>
    <name evidence="5" type="ORF">AK812_SmicGene21940</name>
</gene>
<dbReference type="AlphaFoldDB" id="A0A1Q9DL37"/>
<evidence type="ECO:0000256" key="2">
    <source>
        <dbReference type="ARBA" id="ARBA00022833"/>
    </source>
</evidence>
<dbReference type="GO" id="GO:0008270">
    <property type="term" value="F:zinc ion binding"/>
    <property type="evidence" value="ECO:0007669"/>
    <property type="project" value="InterPro"/>
</dbReference>
<dbReference type="SUPFAM" id="SSF51197">
    <property type="entry name" value="Clavaminate synthase-like"/>
    <property type="match status" value="1"/>
</dbReference>
<sequence length="908" mass="100103">MLAEKRWNVRRLPQNLLHPNPRAATMMKDGALLQGRRSAARQPGAVRHPLRIRSGARQGPVVVVAKAMETRVTSRGRLLRGRAISRNEMGHAGTRPAEVWKAVVVNLPPGSEIPGTAVQRTGTVSKTATSKTAASKAKSSQTSKSLKKLGLDMESFKELGPFASAGLEATRLALERASQSLANGRIPISGAIVERMNNAKLRVVSVGHNGRIPAEKPLADGYPTDHGETAAIRAITDASAVNWDKVVFATSLNPCVMCTTALTWLHGLGLRNVVIAESSSFGGAGSQLEQLEGMQVLNLSNAYAQSMMKTFATRFPWDWAADIGEIPPKDLELSTRLLTQSWELRLFVDKISEELTKLKHTAAVIDPRGELLASSADERKESGGNETRSAVMLALGRAGSKVNLRECVLFFMGSSAEIADFGTVSAGACQLFRPALVVTTAPPSSELEERLTAYKVPVKCCQVEKPVFLELSDLQLPLHAQHYALQEPVKREAVAELSWPPNSVLVPCTALLCFRDEDPVTFVHPWFGWDINFVESSWCKCAELRMLGAGDGMDLPTGPMEDASLLQSRFRKRSRSKAREAREARKHPFHLDRHDHHHAKIVDTADYRADAAAFFEKVKNQSLEERCPHLHKMTLNQVHKEWKRMFSQLEKTTGNMTAKNKLVANYDLHFEFNSVLAGEMPVLVTGHVPKQLGWEAATHWGRDELSKHLGTLPWQKFTFNYPEWLIGMDQWESLDDYIKHNESSQNIFLFASEGGCSEEAKLKNSVDAIRRQFAPSPDFAFGPEDCMAIVAIDAQGSSHGFHSHDPVWNVQVEGFKQWWLLPPNYVSSDTWPEGGQKWGAAPLLPSGEAFQYPNACAMLKQATPPPGTLTCVTGPGEMLLLPDEWIHATCGLTEFTAAAGGWLAYHDD</sequence>
<dbReference type="OrthoDB" id="408702at2759"/>
<evidence type="ECO:0000313" key="6">
    <source>
        <dbReference type="Proteomes" id="UP000186817"/>
    </source>
</evidence>
<evidence type="ECO:0000313" key="5">
    <source>
        <dbReference type="EMBL" id="OLP95894.1"/>
    </source>
</evidence>
<dbReference type="EMBL" id="LSRX01000487">
    <property type="protein sequence ID" value="OLP95894.1"/>
    <property type="molecule type" value="Genomic_DNA"/>
</dbReference>
<dbReference type="CDD" id="cd01285">
    <property type="entry name" value="nucleoside_deaminase"/>
    <property type="match status" value="1"/>
</dbReference>
<dbReference type="Gene3D" id="2.60.120.650">
    <property type="entry name" value="Cupin"/>
    <property type="match status" value="1"/>
</dbReference>